<dbReference type="Gene3D" id="1.20.1250.20">
    <property type="entry name" value="MFS general substrate transporter like domains"/>
    <property type="match status" value="2"/>
</dbReference>
<feature type="transmembrane region" description="Helical" evidence="6">
    <location>
        <begin position="294"/>
        <end position="315"/>
    </location>
</feature>
<feature type="transmembrane region" description="Helical" evidence="6">
    <location>
        <begin position="153"/>
        <end position="176"/>
    </location>
</feature>
<accession>A0A239L7P7</accession>
<evidence type="ECO:0000313" key="9">
    <source>
        <dbReference type="Proteomes" id="UP000198327"/>
    </source>
</evidence>
<sequence length="450" mass="49361">MTSQTHSHAGQASDDQMASRVMRKVALRLIPFLGLAYFLNYIDRTNIAFAKLTMSEDLGLTETAYGLASGLFFVGYILLEVPSNLALHKFGARRWIARILVSWGLIAALMAFVPNATWLNIARVALGIAEAGFFPGIMLYLTFWFPRAVRVRLVGIFMVALPLSSALGAPISSAIIQYWHGLFGLEGWRVMFLVEGVPTVLLGIAAWFYLTDRPRQAKWLTSEERTWLDRRMEREHSETADKGHVSARSSLRNPTVWLLGVTYFGIGYGLFAISFFLPTIVAGFAKQFDTTFSIAQNGLIVAVPFVISSVAMILWARRSDRLKERMWHVIIPTTLATVSVPVAMYMDSPFMTMVVITLTAVGIFSALPVFWYLPTTFLTGAGAAAGIALVNTIGASAGLVAPYLTGWLLDTTGSSKTGLWVVGGFMAMAVVLLFVLRGRLAASPHVSENV</sequence>
<keyword evidence="9" id="KW-1185">Reference proteome</keyword>
<reference evidence="9" key="1">
    <citation type="submission" date="2017-06" db="EMBL/GenBank/DDBJ databases">
        <authorList>
            <person name="Varghese N."/>
            <person name="Submissions S."/>
        </authorList>
    </citation>
    <scope>NUCLEOTIDE SEQUENCE [LARGE SCALE GENOMIC DNA]</scope>
    <source>
        <strain evidence="9">JCM 23211</strain>
    </source>
</reference>
<dbReference type="InterPro" id="IPR036259">
    <property type="entry name" value="MFS_trans_sf"/>
</dbReference>
<proteinExistence type="predicted"/>
<feature type="transmembrane region" description="Helical" evidence="6">
    <location>
        <begin position="188"/>
        <end position="210"/>
    </location>
</feature>
<dbReference type="InterPro" id="IPR020846">
    <property type="entry name" value="MFS_dom"/>
</dbReference>
<keyword evidence="5 6" id="KW-0472">Membrane</keyword>
<evidence type="ECO:0000259" key="7">
    <source>
        <dbReference type="PROSITE" id="PS50850"/>
    </source>
</evidence>
<feature type="transmembrane region" description="Helical" evidence="6">
    <location>
        <begin position="417"/>
        <end position="436"/>
    </location>
</feature>
<feature type="transmembrane region" description="Helical" evidence="6">
    <location>
        <begin position="327"/>
        <end position="346"/>
    </location>
</feature>
<evidence type="ECO:0000256" key="5">
    <source>
        <dbReference type="ARBA" id="ARBA00023136"/>
    </source>
</evidence>
<dbReference type="InterPro" id="IPR011701">
    <property type="entry name" value="MFS"/>
</dbReference>
<feature type="transmembrane region" description="Helical" evidence="6">
    <location>
        <begin position="25"/>
        <end position="43"/>
    </location>
</feature>
<keyword evidence="2" id="KW-0813">Transport</keyword>
<comment type="subcellular location">
    <subcellularLocation>
        <location evidence="1">Cell membrane</location>
        <topology evidence="1">Multi-pass membrane protein</topology>
    </subcellularLocation>
</comment>
<evidence type="ECO:0000256" key="2">
    <source>
        <dbReference type="ARBA" id="ARBA00022448"/>
    </source>
</evidence>
<dbReference type="GO" id="GO:0022857">
    <property type="term" value="F:transmembrane transporter activity"/>
    <property type="evidence" value="ECO:0007669"/>
    <property type="project" value="InterPro"/>
</dbReference>
<dbReference type="CDD" id="cd17319">
    <property type="entry name" value="MFS_ExuT_GudP_like"/>
    <property type="match status" value="1"/>
</dbReference>
<dbReference type="EMBL" id="FZOW01000012">
    <property type="protein sequence ID" value="SNT26022.1"/>
    <property type="molecule type" value="Genomic_DNA"/>
</dbReference>
<dbReference type="RefSeq" id="WP_089249360.1">
    <property type="nucleotide sequence ID" value="NZ_FZOW01000012.1"/>
</dbReference>
<feature type="transmembrane region" description="Helical" evidence="6">
    <location>
        <begin position="352"/>
        <end position="373"/>
    </location>
</feature>
<dbReference type="SUPFAM" id="SSF103473">
    <property type="entry name" value="MFS general substrate transporter"/>
    <property type="match status" value="1"/>
</dbReference>
<dbReference type="OrthoDB" id="9773957at2"/>
<evidence type="ECO:0000256" key="3">
    <source>
        <dbReference type="ARBA" id="ARBA00022692"/>
    </source>
</evidence>
<feature type="transmembrane region" description="Helical" evidence="6">
    <location>
        <begin position="63"/>
        <end position="83"/>
    </location>
</feature>
<evidence type="ECO:0000313" key="8">
    <source>
        <dbReference type="EMBL" id="SNT26022.1"/>
    </source>
</evidence>
<feature type="transmembrane region" description="Helical" evidence="6">
    <location>
        <begin position="95"/>
        <end position="114"/>
    </location>
</feature>
<protein>
    <submittedName>
        <fullName evidence="8">Sugar phosphate permease</fullName>
    </submittedName>
</protein>
<dbReference type="Proteomes" id="UP000198327">
    <property type="component" value="Unassembled WGS sequence"/>
</dbReference>
<dbReference type="STRING" id="398843.A3K89_09620"/>
<keyword evidence="4 6" id="KW-1133">Transmembrane helix</keyword>
<evidence type="ECO:0000256" key="6">
    <source>
        <dbReference type="SAM" id="Phobius"/>
    </source>
</evidence>
<feature type="transmembrane region" description="Helical" evidence="6">
    <location>
        <begin position="120"/>
        <end position="141"/>
    </location>
</feature>
<keyword evidence="3 6" id="KW-0812">Transmembrane</keyword>
<gene>
    <name evidence="8" type="ORF">SAMN05421642_11274</name>
</gene>
<dbReference type="Pfam" id="PF07690">
    <property type="entry name" value="MFS_1"/>
    <property type="match status" value="1"/>
</dbReference>
<dbReference type="PROSITE" id="PS50850">
    <property type="entry name" value="MFS"/>
    <property type="match status" value="1"/>
</dbReference>
<evidence type="ECO:0000256" key="1">
    <source>
        <dbReference type="ARBA" id="ARBA00004651"/>
    </source>
</evidence>
<dbReference type="PANTHER" id="PTHR43791:SF36">
    <property type="entry name" value="TRANSPORTER, PUTATIVE (AFU_ORTHOLOGUE AFUA_6G08340)-RELATED"/>
    <property type="match status" value="1"/>
</dbReference>
<evidence type="ECO:0000256" key="4">
    <source>
        <dbReference type="ARBA" id="ARBA00022989"/>
    </source>
</evidence>
<organism evidence="8 9">
    <name type="scientific">Rhodococcoides kyotonense</name>
    <dbReference type="NCBI Taxonomy" id="398843"/>
    <lineage>
        <taxon>Bacteria</taxon>
        <taxon>Bacillati</taxon>
        <taxon>Actinomycetota</taxon>
        <taxon>Actinomycetes</taxon>
        <taxon>Mycobacteriales</taxon>
        <taxon>Nocardiaceae</taxon>
        <taxon>Rhodococcoides</taxon>
    </lineage>
</organism>
<dbReference type="GO" id="GO:0005886">
    <property type="term" value="C:plasma membrane"/>
    <property type="evidence" value="ECO:0007669"/>
    <property type="project" value="UniProtKB-SubCell"/>
</dbReference>
<feature type="transmembrane region" description="Helical" evidence="6">
    <location>
        <begin position="256"/>
        <end position="282"/>
    </location>
</feature>
<dbReference type="PANTHER" id="PTHR43791">
    <property type="entry name" value="PERMEASE-RELATED"/>
    <property type="match status" value="1"/>
</dbReference>
<dbReference type="FunFam" id="1.20.1250.20:FF:000018">
    <property type="entry name" value="MFS transporter permease"/>
    <property type="match status" value="1"/>
</dbReference>
<dbReference type="AlphaFoldDB" id="A0A239L7P7"/>
<feature type="domain" description="Major facilitator superfamily (MFS) profile" evidence="7">
    <location>
        <begin position="29"/>
        <end position="441"/>
    </location>
</feature>
<name>A0A239L7P7_9NOCA</name>
<feature type="transmembrane region" description="Helical" evidence="6">
    <location>
        <begin position="385"/>
        <end position="405"/>
    </location>
</feature>